<evidence type="ECO:0008006" key="3">
    <source>
        <dbReference type="Google" id="ProtNLM"/>
    </source>
</evidence>
<dbReference type="Proteomes" id="UP001596031">
    <property type="component" value="Unassembled WGS sequence"/>
</dbReference>
<organism evidence="1 2">
    <name type="scientific">Massilia jejuensis</name>
    <dbReference type="NCBI Taxonomy" id="648894"/>
    <lineage>
        <taxon>Bacteria</taxon>
        <taxon>Pseudomonadati</taxon>
        <taxon>Pseudomonadota</taxon>
        <taxon>Betaproteobacteria</taxon>
        <taxon>Burkholderiales</taxon>
        <taxon>Oxalobacteraceae</taxon>
        <taxon>Telluria group</taxon>
        <taxon>Massilia</taxon>
    </lineage>
</organism>
<evidence type="ECO:0000313" key="1">
    <source>
        <dbReference type="EMBL" id="MFC5512336.1"/>
    </source>
</evidence>
<reference evidence="2" key="1">
    <citation type="journal article" date="2019" name="Int. J. Syst. Evol. Microbiol.">
        <title>The Global Catalogue of Microorganisms (GCM) 10K type strain sequencing project: providing services to taxonomists for standard genome sequencing and annotation.</title>
        <authorList>
            <consortium name="The Broad Institute Genomics Platform"/>
            <consortium name="The Broad Institute Genome Sequencing Center for Infectious Disease"/>
            <person name="Wu L."/>
            <person name="Ma J."/>
        </authorList>
    </citation>
    <scope>NUCLEOTIDE SEQUENCE [LARGE SCALE GENOMIC DNA]</scope>
    <source>
        <strain evidence="2">CCUG 38813</strain>
    </source>
</reference>
<dbReference type="PROSITE" id="PS51318">
    <property type="entry name" value="TAT"/>
    <property type="match status" value="1"/>
</dbReference>
<dbReference type="InterPro" id="IPR006311">
    <property type="entry name" value="TAT_signal"/>
</dbReference>
<keyword evidence="2" id="KW-1185">Reference proteome</keyword>
<accession>A0ABW0PJT4</accession>
<evidence type="ECO:0000313" key="2">
    <source>
        <dbReference type="Proteomes" id="UP001596031"/>
    </source>
</evidence>
<proteinExistence type="predicted"/>
<gene>
    <name evidence="1" type="ORF">ACFPOU_14515</name>
</gene>
<sequence length="142" mass="15085">MHTRRSFLAFAAAAQVLAPVVRALPLRDPRAMAARLPKILLQTHAGRDVYFCDDAMSGRLAVLNLQYAGSSSLCLPPPRTLSGAGTSSSYLYSLTLQPAIGSPADLRRYMDAYATGGAWTVADCTSAQVALVRLRLGLCSGI</sequence>
<dbReference type="EMBL" id="JBHSMS010000040">
    <property type="protein sequence ID" value="MFC5512336.1"/>
    <property type="molecule type" value="Genomic_DNA"/>
</dbReference>
<comment type="caution">
    <text evidence="1">The sequence shown here is derived from an EMBL/GenBank/DDBJ whole genome shotgun (WGS) entry which is preliminary data.</text>
</comment>
<protein>
    <recommendedName>
        <fullName evidence="3">Secreted protein</fullName>
    </recommendedName>
</protein>
<dbReference type="RefSeq" id="WP_379722433.1">
    <property type="nucleotide sequence ID" value="NZ_JBHSMS010000040.1"/>
</dbReference>
<name>A0ABW0PJT4_9BURK</name>